<dbReference type="NCBIfam" id="NF005974">
    <property type="entry name" value="PRK08061.1"/>
    <property type="match status" value="1"/>
</dbReference>
<gene>
    <name evidence="10 11" type="primary">rpsZ</name>
    <name evidence="10" type="synonym">rpsN</name>
    <name evidence="11" type="ORF">HP1_070</name>
</gene>
<keyword evidence="3 10" id="KW-0862">Zinc</keyword>
<evidence type="ECO:0000256" key="9">
    <source>
        <dbReference type="ARBA" id="ARBA00060857"/>
    </source>
</evidence>
<sequence>MAKTSMKEKAKRKPKFEVRQHNRCQICGRPRGFLRFFNICRVCFREYASQGKIPGVRKASW</sequence>
<dbReference type="InterPro" id="IPR018271">
    <property type="entry name" value="Ribosomal_uS14_CS"/>
</dbReference>
<dbReference type="InterPro" id="IPR023053">
    <property type="entry name" value="Ribosomal_uS14_bact"/>
</dbReference>
<keyword evidence="5 10" id="KW-0689">Ribosomal protein</keyword>
<keyword evidence="2 10" id="KW-0699">rRNA-binding</keyword>
<evidence type="ECO:0000256" key="7">
    <source>
        <dbReference type="ARBA" id="ARBA00035167"/>
    </source>
</evidence>
<dbReference type="Pfam" id="PF00253">
    <property type="entry name" value="Ribosomal_S14"/>
    <property type="match status" value="1"/>
</dbReference>
<dbReference type="SUPFAM" id="SSF57716">
    <property type="entry name" value="Glucocorticoid receptor-like (DNA-binding domain)"/>
    <property type="match status" value="1"/>
</dbReference>
<dbReference type="HAMAP" id="MF_01364_B">
    <property type="entry name" value="Ribosomal_uS14_2_B"/>
    <property type="match status" value="1"/>
</dbReference>
<comment type="subunit">
    <text evidence="8 10">Part of the 30S ribosomal subunit. Contacts proteins S3 and S10.</text>
</comment>
<dbReference type="GO" id="GO:0005737">
    <property type="term" value="C:cytoplasm"/>
    <property type="evidence" value="ECO:0007669"/>
    <property type="project" value="UniProtKB-ARBA"/>
</dbReference>
<dbReference type="InterPro" id="IPR001209">
    <property type="entry name" value="Ribosomal_uS14"/>
</dbReference>
<comment type="caution">
    <text evidence="11">The sequence shown here is derived from an EMBL/GenBank/DDBJ whole genome shotgun (WGS) entry which is preliminary data.</text>
</comment>
<keyword evidence="1 10" id="KW-0479">Metal-binding</keyword>
<dbReference type="GO" id="GO:0019843">
    <property type="term" value="F:rRNA binding"/>
    <property type="evidence" value="ECO:0007669"/>
    <property type="project" value="UniProtKB-UniRule"/>
</dbReference>
<dbReference type="GO" id="GO:0006412">
    <property type="term" value="P:translation"/>
    <property type="evidence" value="ECO:0007669"/>
    <property type="project" value="UniProtKB-UniRule"/>
</dbReference>
<dbReference type="GO" id="GO:0015935">
    <property type="term" value="C:small ribosomal subunit"/>
    <property type="evidence" value="ECO:0007669"/>
    <property type="project" value="TreeGrafter"/>
</dbReference>
<dbReference type="PANTHER" id="PTHR19836">
    <property type="entry name" value="30S RIBOSOMAL PROTEIN S14"/>
    <property type="match status" value="1"/>
</dbReference>
<proteinExistence type="inferred from homology"/>
<dbReference type="InterPro" id="IPR043140">
    <property type="entry name" value="Ribosomal_uS14_sf"/>
</dbReference>
<evidence type="ECO:0000256" key="5">
    <source>
        <dbReference type="ARBA" id="ARBA00022980"/>
    </source>
</evidence>
<dbReference type="FunFam" id="4.10.830.10:FF:000001">
    <property type="entry name" value="30S ribosomal protein S14 type Z"/>
    <property type="match status" value="1"/>
</dbReference>
<evidence type="ECO:0000256" key="6">
    <source>
        <dbReference type="ARBA" id="ARBA00023274"/>
    </source>
</evidence>
<dbReference type="EMBL" id="BGZM01000007">
    <property type="protein sequence ID" value="GBR72347.1"/>
    <property type="molecule type" value="Genomic_DNA"/>
</dbReference>
<dbReference type="Proteomes" id="UP000276170">
    <property type="component" value="Unassembled WGS sequence"/>
</dbReference>
<keyword evidence="12" id="KW-1185">Reference proteome</keyword>
<evidence type="ECO:0000313" key="12">
    <source>
        <dbReference type="Proteomes" id="UP000276170"/>
    </source>
</evidence>
<evidence type="ECO:0000256" key="8">
    <source>
        <dbReference type="ARBA" id="ARBA00047110"/>
    </source>
</evidence>
<evidence type="ECO:0000256" key="1">
    <source>
        <dbReference type="ARBA" id="ARBA00022723"/>
    </source>
</evidence>
<comment type="cofactor">
    <cofactor evidence="10">
        <name>Zn(2+)</name>
        <dbReference type="ChEBI" id="CHEBI:29105"/>
    </cofactor>
    <text evidence="10">Binds 1 zinc ion per subunit.</text>
</comment>
<feature type="binding site" evidence="10">
    <location>
        <position position="24"/>
    </location>
    <ligand>
        <name>Zn(2+)</name>
        <dbReference type="ChEBI" id="CHEBI:29105"/>
    </ligand>
</feature>
<protein>
    <recommendedName>
        <fullName evidence="7 10">Small ribosomal subunit protein uS14</fullName>
    </recommendedName>
</protein>
<dbReference type="GO" id="GO:0008270">
    <property type="term" value="F:zinc ion binding"/>
    <property type="evidence" value="ECO:0007669"/>
    <property type="project" value="UniProtKB-UniRule"/>
</dbReference>
<evidence type="ECO:0000256" key="3">
    <source>
        <dbReference type="ARBA" id="ARBA00022833"/>
    </source>
</evidence>
<feature type="binding site" evidence="10">
    <location>
        <position position="40"/>
    </location>
    <ligand>
        <name>Zn(2+)</name>
        <dbReference type="ChEBI" id="CHEBI:29105"/>
    </ligand>
</feature>
<feature type="binding site" evidence="10">
    <location>
        <position position="27"/>
    </location>
    <ligand>
        <name>Zn(2+)</name>
        <dbReference type="ChEBI" id="CHEBI:29105"/>
    </ligand>
</feature>
<feature type="binding site" evidence="10">
    <location>
        <position position="43"/>
    </location>
    <ligand>
        <name>Zn(2+)</name>
        <dbReference type="ChEBI" id="CHEBI:29105"/>
    </ligand>
</feature>
<evidence type="ECO:0000313" key="11">
    <source>
        <dbReference type="EMBL" id="GBR72347.1"/>
    </source>
</evidence>
<keyword evidence="4 10" id="KW-0694">RNA-binding</keyword>
<comment type="function">
    <text evidence="10">Binds 16S rRNA, required for the assembly of 30S particles and may also be responsible for determining the conformation of the 16S rRNA at the A site.</text>
</comment>
<name>A0A388T9R8_9BACT</name>
<organism evidence="11 12">
    <name type="scientific">Candidatus Termititenax spirochaetophilus</name>
    <dbReference type="NCBI Taxonomy" id="2218522"/>
    <lineage>
        <taxon>Bacteria</taxon>
        <taxon>Bacillati</taxon>
        <taxon>Candidatus Margulisiibacteriota</taxon>
        <taxon>Candidatus Termititenacia</taxon>
        <taxon>Candidatus Termititenacales</taxon>
        <taxon>Candidatus Termititenacaceae</taxon>
        <taxon>Candidatus Termititenax</taxon>
    </lineage>
</organism>
<dbReference type="Gene3D" id="4.10.830.10">
    <property type="entry name" value="30s Ribosomal Protein S14, Chain N"/>
    <property type="match status" value="1"/>
</dbReference>
<evidence type="ECO:0000256" key="10">
    <source>
        <dbReference type="HAMAP-Rule" id="MF_01364"/>
    </source>
</evidence>
<dbReference type="PANTHER" id="PTHR19836:SF19">
    <property type="entry name" value="SMALL RIBOSOMAL SUBUNIT PROTEIN US14M"/>
    <property type="match status" value="1"/>
</dbReference>
<dbReference type="GO" id="GO:0003735">
    <property type="term" value="F:structural constituent of ribosome"/>
    <property type="evidence" value="ECO:0007669"/>
    <property type="project" value="InterPro"/>
</dbReference>
<dbReference type="PROSITE" id="PS00527">
    <property type="entry name" value="RIBOSOMAL_S14"/>
    <property type="match status" value="1"/>
</dbReference>
<accession>A0A388T9R8</accession>
<keyword evidence="6 10" id="KW-0687">Ribonucleoprotein</keyword>
<reference evidence="11 12" key="1">
    <citation type="journal article" date="2019" name="ISME J.">
        <title>Genome analyses of uncultured TG2/ZB3 bacteria in 'Margulisbacteria' specifically attached to ectosymbiotic spirochetes of protists in the termite gut.</title>
        <authorList>
            <person name="Utami Y.D."/>
            <person name="Kuwahara H."/>
            <person name="Igai K."/>
            <person name="Murakami T."/>
            <person name="Sugaya K."/>
            <person name="Morikawa T."/>
            <person name="Nagura Y."/>
            <person name="Yuki M."/>
            <person name="Deevong P."/>
            <person name="Inoue T."/>
            <person name="Kihara K."/>
            <person name="Lo N."/>
            <person name="Yamada A."/>
            <person name="Ohkuma M."/>
            <person name="Hongoh Y."/>
        </authorList>
    </citation>
    <scope>NUCLEOTIDE SEQUENCE [LARGE SCALE GENOMIC DNA]</scope>
    <source>
        <strain evidence="11">HsPyr-01</strain>
    </source>
</reference>
<evidence type="ECO:0000256" key="2">
    <source>
        <dbReference type="ARBA" id="ARBA00022730"/>
    </source>
</evidence>
<comment type="similarity">
    <text evidence="9 10">Belongs to the universal ribosomal protein uS14 family. Zinc-binding uS14 subfamily.</text>
</comment>
<evidence type="ECO:0000256" key="4">
    <source>
        <dbReference type="ARBA" id="ARBA00022884"/>
    </source>
</evidence>
<dbReference type="AlphaFoldDB" id="A0A388T9R8"/>